<keyword evidence="10" id="KW-1185">Reference proteome</keyword>
<evidence type="ECO:0000256" key="6">
    <source>
        <dbReference type="SAM" id="MobiDB-lite"/>
    </source>
</evidence>
<dbReference type="Proteomes" id="UP000051888">
    <property type="component" value="Unassembled WGS sequence"/>
</dbReference>
<dbReference type="InterPro" id="IPR003481">
    <property type="entry name" value="FliD_N"/>
</dbReference>
<protein>
    <recommendedName>
        <fullName evidence="5">Flagellar hook-associated protein 2</fullName>
        <shortName evidence="5">HAP2</shortName>
    </recommendedName>
    <alternativeName>
        <fullName evidence="5">Flagellar cap protein</fullName>
    </alternativeName>
</protein>
<evidence type="ECO:0000256" key="2">
    <source>
        <dbReference type="ARBA" id="ARBA00011255"/>
    </source>
</evidence>
<evidence type="ECO:0000256" key="5">
    <source>
        <dbReference type="RuleBase" id="RU362066"/>
    </source>
</evidence>
<comment type="subunit">
    <text evidence="2 5">Homopentamer.</text>
</comment>
<gene>
    <name evidence="9" type="ORF">AN964_05345</name>
</gene>
<dbReference type="GO" id="GO:0071973">
    <property type="term" value="P:bacterial-type flagellum-dependent cell motility"/>
    <property type="evidence" value="ECO:0007669"/>
    <property type="project" value="TreeGrafter"/>
</dbReference>
<sequence>MVTRIVGTASGLDIDKLVSDLMKSEKIPQDTIYQKEQWAEYQRDAYRDMNLAIDAFRKSVDNLRFQSTYNAYSAISSDPTSFTVSSTSNSVSGNYNIVVNSIAKVANLTSADAIKNNGINVKSTDKILGTGQTAQIHIKTANGEADIDIDENTTYASLATKIANATDSSGKSLGVRAMFDDATSRFVTSSKDSGEAQSITISDVTGSVAGLIGNGGDATNAAITDPSNNHTTTAKGQDASVTINGATVTSSTNNISVYGMNITVLKESPNVTNTITVKSDSDAVFNTIKNFVDNYNKLIDTVNTKLNEKRYRDYAPLTKDQRNSMSENEQKLWDEKAKSGTLSRDPMLSDIMASLRQYLSVPVTGIASNELNSLSKIGITTEYMSLDGKLQIDETKLRDAINNNPDQVMNLFTKSDPNANPNAKPPVPADKNKEGIGDRLYDILNDALSQLKAQAGAPNTPDNLDTSILGKSISDYNTQFNDWTDKLNDLETRYYNQFNAMDAAIQKLNSQLSYITSALGRG</sequence>
<dbReference type="PANTHER" id="PTHR30288:SF0">
    <property type="entry name" value="FLAGELLAR HOOK-ASSOCIATED PROTEIN 2"/>
    <property type="match status" value="1"/>
</dbReference>
<evidence type="ECO:0000256" key="3">
    <source>
        <dbReference type="ARBA" id="ARBA00023054"/>
    </source>
</evidence>
<evidence type="ECO:0000313" key="10">
    <source>
        <dbReference type="Proteomes" id="UP000051888"/>
    </source>
</evidence>
<evidence type="ECO:0000256" key="1">
    <source>
        <dbReference type="ARBA" id="ARBA00009764"/>
    </source>
</evidence>
<feature type="domain" description="Flagellar hook-associated protein 2 N-terminal" evidence="7">
    <location>
        <begin position="10"/>
        <end position="104"/>
    </location>
</feature>
<dbReference type="Pfam" id="PF07195">
    <property type="entry name" value="FliD_C"/>
    <property type="match status" value="1"/>
</dbReference>
<feature type="compositionally biased region" description="Basic and acidic residues" evidence="6">
    <location>
        <begin position="328"/>
        <end position="338"/>
    </location>
</feature>
<reference evidence="9 10" key="1">
    <citation type="submission" date="2015-09" db="EMBL/GenBank/DDBJ databases">
        <title>Genome sequencing project for genomic taxonomy and phylogenomics of Bacillus-like bacteria.</title>
        <authorList>
            <person name="Liu B."/>
            <person name="Wang J."/>
            <person name="Zhu Y."/>
            <person name="Liu G."/>
            <person name="Chen Q."/>
            <person name="Chen Z."/>
            <person name="Lan J."/>
            <person name="Che J."/>
            <person name="Ge C."/>
            <person name="Shi H."/>
            <person name="Pan Z."/>
            <person name="Liu X."/>
        </authorList>
    </citation>
    <scope>NUCLEOTIDE SEQUENCE [LARGE SCALE GENOMIC DNA]</scope>
    <source>
        <strain evidence="9 10">LMG 18435</strain>
    </source>
</reference>
<keyword evidence="3" id="KW-0175">Coiled coil</keyword>
<evidence type="ECO:0000256" key="4">
    <source>
        <dbReference type="ARBA" id="ARBA00023143"/>
    </source>
</evidence>
<dbReference type="GO" id="GO:0009424">
    <property type="term" value="C:bacterial-type flagellum hook"/>
    <property type="evidence" value="ECO:0007669"/>
    <property type="project" value="UniProtKB-UniRule"/>
</dbReference>
<comment type="function">
    <text evidence="5">Required for morphogenesis and for the elongation of the flagellar filament by facilitating polymerization of the flagellin monomers at the tip of growing filament. Forms a capping structure, which prevents flagellin subunits (transported through the central channel of the flagellum) from leaking out without polymerization at the distal end.</text>
</comment>
<dbReference type="PATRIC" id="fig|157838.3.peg.1189"/>
<dbReference type="Pfam" id="PF02465">
    <property type="entry name" value="FliD_N"/>
    <property type="match status" value="1"/>
</dbReference>
<accession>A0A0Q3WV49</accession>
<evidence type="ECO:0000313" key="9">
    <source>
        <dbReference type="EMBL" id="KQL52991.1"/>
    </source>
</evidence>
<name>A0A0Q3WV49_9BACI</name>
<dbReference type="InterPro" id="IPR040026">
    <property type="entry name" value="FliD"/>
</dbReference>
<dbReference type="GO" id="GO:0005576">
    <property type="term" value="C:extracellular region"/>
    <property type="evidence" value="ECO:0007669"/>
    <property type="project" value="UniProtKB-SubCell"/>
</dbReference>
<dbReference type="OrthoDB" id="9776025at2"/>
<proteinExistence type="inferred from homology"/>
<dbReference type="EMBL" id="LJJC01000004">
    <property type="protein sequence ID" value="KQL52991.1"/>
    <property type="molecule type" value="Genomic_DNA"/>
</dbReference>
<comment type="subcellular location">
    <subcellularLocation>
        <location evidence="5">Secreted</location>
    </subcellularLocation>
    <subcellularLocation>
        <location evidence="5">Bacterial flagellum</location>
    </subcellularLocation>
</comment>
<feature type="region of interest" description="Disordered" evidence="6">
    <location>
        <begin position="318"/>
        <end position="338"/>
    </location>
</feature>
<dbReference type="RefSeq" id="WP_055738707.1">
    <property type="nucleotide sequence ID" value="NZ_JAAIWL010000004.1"/>
</dbReference>
<dbReference type="GO" id="GO:0007155">
    <property type="term" value="P:cell adhesion"/>
    <property type="evidence" value="ECO:0007669"/>
    <property type="project" value="InterPro"/>
</dbReference>
<keyword evidence="4 5" id="KW-0975">Bacterial flagellum</keyword>
<dbReference type="GO" id="GO:0009421">
    <property type="term" value="C:bacterial-type flagellum filament cap"/>
    <property type="evidence" value="ECO:0007669"/>
    <property type="project" value="InterPro"/>
</dbReference>
<dbReference type="STRING" id="157838.AN964_05345"/>
<comment type="similarity">
    <text evidence="1 5">Belongs to the FliD family.</text>
</comment>
<dbReference type="InterPro" id="IPR010809">
    <property type="entry name" value="FliD_C"/>
</dbReference>
<dbReference type="PANTHER" id="PTHR30288">
    <property type="entry name" value="FLAGELLAR CAP/ASSEMBLY PROTEIN FLID"/>
    <property type="match status" value="1"/>
</dbReference>
<feature type="domain" description="Flagellar hook-associated protein 2 C-terminal" evidence="8">
    <location>
        <begin position="236"/>
        <end position="510"/>
    </location>
</feature>
<comment type="caution">
    <text evidence="9">The sequence shown here is derived from an EMBL/GenBank/DDBJ whole genome shotgun (WGS) entry which is preliminary data.</text>
</comment>
<organism evidence="9 10">
    <name type="scientific">Heyndrickxia shackletonii</name>
    <dbReference type="NCBI Taxonomy" id="157838"/>
    <lineage>
        <taxon>Bacteria</taxon>
        <taxon>Bacillati</taxon>
        <taxon>Bacillota</taxon>
        <taxon>Bacilli</taxon>
        <taxon>Bacillales</taxon>
        <taxon>Bacillaceae</taxon>
        <taxon>Heyndrickxia</taxon>
    </lineage>
</organism>
<evidence type="ECO:0000259" key="8">
    <source>
        <dbReference type="Pfam" id="PF07195"/>
    </source>
</evidence>
<keyword evidence="5" id="KW-0964">Secreted</keyword>
<evidence type="ECO:0000259" key="7">
    <source>
        <dbReference type="Pfam" id="PF02465"/>
    </source>
</evidence>
<dbReference type="AlphaFoldDB" id="A0A0Q3WV49"/>